<gene>
    <name evidence="3" type="ORF">HERILL_LOCUS6161</name>
</gene>
<dbReference type="PRINTS" id="PR00947">
    <property type="entry name" value="CUTICLE"/>
</dbReference>
<accession>A0A7R8UM26</accession>
<name>A0A7R8UM26_HERIL</name>
<dbReference type="PANTHER" id="PTHR10380:SF192">
    <property type="entry name" value="GEO02312P1"/>
    <property type="match status" value="1"/>
</dbReference>
<keyword evidence="1" id="KW-0193">Cuticle</keyword>
<keyword evidence="2" id="KW-0732">Signal</keyword>
<dbReference type="GO" id="GO:0008010">
    <property type="term" value="F:structural constituent of chitin-based larval cuticle"/>
    <property type="evidence" value="ECO:0007669"/>
    <property type="project" value="TreeGrafter"/>
</dbReference>
<dbReference type="InterPro" id="IPR000618">
    <property type="entry name" value="Insect_cuticle"/>
</dbReference>
<feature type="chain" id="PRO_5030671592" evidence="2">
    <location>
        <begin position="18"/>
        <end position="101"/>
    </location>
</feature>
<dbReference type="InParanoid" id="A0A7R8UM26"/>
<dbReference type="PROSITE" id="PS51155">
    <property type="entry name" value="CHIT_BIND_RR_2"/>
    <property type="match status" value="1"/>
</dbReference>
<keyword evidence="4" id="KW-1185">Reference proteome</keyword>
<evidence type="ECO:0000256" key="2">
    <source>
        <dbReference type="SAM" id="SignalP"/>
    </source>
</evidence>
<sequence>MKVLVLLILSVIVIVQAFPQKEVPEIVLYETDGDDNSYNFQFETSDGIARVEKGELKESSVPGEQQLSVEGSYVYSDDQGKEHRVRYIADERGYRVLPNKS</sequence>
<dbReference type="EMBL" id="LR899010">
    <property type="protein sequence ID" value="CAD7083185.1"/>
    <property type="molecule type" value="Genomic_DNA"/>
</dbReference>
<evidence type="ECO:0000313" key="4">
    <source>
        <dbReference type="Proteomes" id="UP000594454"/>
    </source>
</evidence>
<feature type="signal peptide" evidence="2">
    <location>
        <begin position="1"/>
        <end position="17"/>
    </location>
</feature>
<dbReference type="InterPro" id="IPR050468">
    <property type="entry name" value="Cuticle_Struct_Prot"/>
</dbReference>
<proteinExistence type="predicted"/>
<protein>
    <submittedName>
        <fullName evidence="3">Uncharacterized protein</fullName>
    </submittedName>
</protein>
<dbReference type="AlphaFoldDB" id="A0A7R8UM26"/>
<dbReference type="OrthoDB" id="6629557at2759"/>
<dbReference type="GO" id="GO:0062129">
    <property type="term" value="C:chitin-based extracellular matrix"/>
    <property type="evidence" value="ECO:0007669"/>
    <property type="project" value="TreeGrafter"/>
</dbReference>
<organism evidence="3 4">
    <name type="scientific">Hermetia illucens</name>
    <name type="common">Black soldier fly</name>
    <dbReference type="NCBI Taxonomy" id="343691"/>
    <lineage>
        <taxon>Eukaryota</taxon>
        <taxon>Metazoa</taxon>
        <taxon>Ecdysozoa</taxon>
        <taxon>Arthropoda</taxon>
        <taxon>Hexapoda</taxon>
        <taxon>Insecta</taxon>
        <taxon>Pterygota</taxon>
        <taxon>Neoptera</taxon>
        <taxon>Endopterygota</taxon>
        <taxon>Diptera</taxon>
        <taxon>Brachycera</taxon>
        <taxon>Stratiomyomorpha</taxon>
        <taxon>Stratiomyidae</taxon>
        <taxon>Hermetiinae</taxon>
        <taxon>Hermetia</taxon>
    </lineage>
</organism>
<dbReference type="Proteomes" id="UP000594454">
    <property type="component" value="Chromosome 2"/>
</dbReference>
<evidence type="ECO:0000313" key="3">
    <source>
        <dbReference type="EMBL" id="CAD7083185.1"/>
    </source>
</evidence>
<evidence type="ECO:0000256" key="1">
    <source>
        <dbReference type="PROSITE-ProRule" id="PRU00497"/>
    </source>
</evidence>
<dbReference type="Pfam" id="PF00379">
    <property type="entry name" value="Chitin_bind_4"/>
    <property type="match status" value="1"/>
</dbReference>
<dbReference type="PANTHER" id="PTHR10380">
    <property type="entry name" value="CUTICLE PROTEIN"/>
    <property type="match status" value="1"/>
</dbReference>
<reference evidence="3 4" key="1">
    <citation type="submission" date="2020-11" db="EMBL/GenBank/DDBJ databases">
        <authorList>
            <person name="Wallbank WR R."/>
            <person name="Pardo Diaz C."/>
            <person name="Kozak K."/>
            <person name="Martin S."/>
            <person name="Jiggins C."/>
            <person name="Moest M."/>
            <person name="Warren A I."/>
            <person name="Generalovic N T."/>
            <person name="Byers J.R.P. K."/>
            <person name="Montejo-Kovacevich G."/>
            <person name="Yen C E."/>
        </authorList>
    </citation>
    <scope>NUCLEOTIDE SEQUENCE [LARGE SCALE GENOMIC DNA]</scope>
</reference>